<organism evidence="1 2">
    <name type="scientific">Ascaris lumbricoides</name>
    <name type="common">Giant roundworm</name>
    <dbReference type="NCBI Taxonomy" id="6252"/>
    <lineage>
        <taxon>Eukaryota</taxon>
        <taxon>Metazoa</taxon>
        <taxon>Ecdysozoa</taxon>
        <taxon>Nematoda</taxon>
        <taxon>Chromadorea</taxon>
        <taxon>Rhabditida</taxon>
        <taxon>Spirurina</taxon>
        <taxon>Ascaridomorpha</taxon>
        <taxon>Ascaridoidea</taxon>
        <taxon>Ascarididae</taxon>
        <taxon>Ascaris</taxon>
    </lineage>
</organism>
<name>A0A0M3HSZ0_ASCLU</name>
<reference evidence="2" key="1">
    <citation type="submission" date="2017-02" db="UniProtKB">
        <authorList>
            <consortium name="WormBaseParasite"/>
        </authorList>
    </citation>
    <scope>IDENTIFICATION</scope>
</reference>
<proteinExistence type="predicted"/>
<evidence type="ECO:0000313" key="1">
    <source>
        <dbReference type="Proteomes" id="UP000036681"/>
    </source>
</evidence>
<protein>
    <submittedName>
        <fullName evidence="2">Bestrophin homolog</fullName>
    </submittedName>
</protein>
<dbReference type="WBParaSite" id="ALUE_0000568301-mRNA-1">
    <property type="protein sequence ID" value="ALUE_0000568301-mRNA-1"/>
    <property type="gene ID" value="ALUE_0000568301"/>
</dbReference>
<dbReference type="AlphaFoldDB" id="A0A0M3HSZ0"/>
<accession>A0A0M3HSZ0</accession>
<dbReference type="Proteomes" id="UP000036681">
    <property type="component" value="Unplaced"/>
</dbReference>
<evidence type="ECO:0000313" key="2">
    <source>
        <dbReference type="WBParaSite" id="ALUE_0000568301-mRNA-1"/>
    </source>
</evidence>
<keyword evidence="1" id="KW-1185">Reference proteome</keyword>
<sequence length="91" mass="10271">MVVYSAIVRAHHTSDTPSLSESLDKSAIPTLAILLLSLMVTYFEEIWQQRHCYGLWKMPLHPLIVLNGFHIKQRQIVNLLEVSGISSSIIA</sequence>